<dbReference type="InterPro" id="IPR000868">
    <property type="entry name" value="Isochorismatase-like_dom"/>
</dbReference>
<keyword evidence="1" id="KW-0378">Hydrolase</keyword>
<evidence type="ECO:0000259" key="3">
    <source>
        <dbReference type="Pfam" id="PF00857"/>
    </source>
</evidence>
<protein>
    <submittedName>
        <fullName evidence="4">Nicotinamidase-related amidase</fullName>
    </submittedName>
</protein>
<dbReference type="Gene3D" id="3.40.50.850">
    <property type="entry name" value="Isochorismatase-like"/>
    <property type="match status" value="1"/>
</dbReference>
<dbReference type="SUPFAM" id="SSF52499">
    <property type="entry name" value="Isochorismatase-like hydrolases"/>
    <property type="match status" value="1"/>
</dbReference>
<dbReference type="Pfam" id="PF00857">
    <property type="entry name" value="Isochorismatase"/>
    <property type="match status" value="1"/>
</dbReference>
<dbReference type="AlphaFoldDB" id="A0A7Y9URY7"/>
<name>A0A7Y9URY7_9ACTN</name>
<evidence type="ECO:0000256" key="1">
    <source>
        <dbReference type="ARBA" id="ARBA00022801"/>
    </source>
</evidence>
<keyword evidence="5" id="KW-1185">Reference proteome</keyword>
<sequence length="191" mass="20314">MAGHAVALGARTALVVVDVQQAFDDPWWGERDNPACDDRVAALVRAFHAAGRPVVHVQHSSADPSSPLHPSQPGHRLKPYLEEREPALTVTKSVNSSFHGTPDLEAWLRADGVSDLVVCGITTNHCCETTARVGGNLGFTVWFALDATHTFDRATPDGEVMTAAELARATATNLHGEFATVVSTADLLAAL</sequence>
<evidence type="ECO:0000313" key="4">
    <source>
        <dbReference type="EMBL" id="NYG54989.1"/>
    </source>
</evidence>
<dbReference type="RefSeq" id="WP_218848751.1">
    <property type="nucleotide sequence ID" value="NZ_JACCAC010000001.1"/>
</dbReference>
<reference evidence="4 5" key="1">
    <citation type="submission" date="2020-07" db="EMBL/GenBank/DDBJ databases">
        <title>Sequencing the genomes of 1000 actinobacteria strains.</title>
        <authorList>
            <person name="Klenk H.-P."/>
        </authorList>
    </citation>
    <scope>NUCLEOTIDE SEQUENCE [LARGE SCALE GENOMIC DNA]</scope>
    <source>
        <strain evidence="4 5">DSM 24552</strain>
    </source>
</reference>
<organism evidence="4 5">
    <name type="scientific">Nocardioides perillae</name>
    <dbReference type="NCBI Taxonomy" id="1119534"/>
    <lineage>
        <taxon>Bacteria</taxon>
        <taxon>Bacillati</taxon>
        <taxon>Actinomycetota</taxon>
        <taxon>Actinomycetes</taxon>
        <taxon>Propionibacteriales</taxon>
        <taxon>Nocardioidaceae</taxon>
        <taxon>Nocardioides</taxon>
    </lineage>
</organism>
<evidence type="ECO:0000313" key="5">
    <source>
        <dbReference type="Proteomes" id="UP000544110"/>
    </source>
</evidence>
<dbReference type="GO" id="GO:0016787">
    <property type="term" value="F:hydrolase activity"/>
    <property type="evidence" value="ECO:0007669"/>
    <property type="project" value="UniProtKB-KW"/>
</dbReference>
<proteinExistence type="predicted"/>
<accession>A0A7Y9URY7</accession>
<dbReference type="EMBL" id="JACCAC010000001">
    <property type="protein sequence ID" value="NYG54989.1"/>
    <property type="molecule type" value="Genomic_DNA"/>
</dbReference>
<dbReference type="PANTHER" id="PTHR43540:SF1">
    <property type="entry name" value="ISOCHORISMATASE HYDROLASE"/>
    <property type="match status" value="1"/>
</dbReference>
<dbReference type="Proteomes" id="UP000544110">
    <property type="component" value="Unassembled WGS sequence"/>
</dbReference>
<dbReference type="InterPro" id="IPR036380">
    <property type="entry name" value="Isochorismatase-like_sf"/>
</dbReference>
<feature type="region of interest" description="Disordered" evidence="2">
    <location>
        <begin position="58"/>
        <end position="77"/>
    </location>
</feature>
<dbReference type="CDD" id="cd01014">
    <property type="entry name" value="nicotinamidase_related"/>
    <property type="match status" value="1"/>
</dbReference>
<dbReference type="InterPro" id="IPR050272">
    <property type="entry name" value="Isochorismatase-like_hydrls"/>
</dbReference>
<evidence type="ECO:0000256" key="2">
    <source>
        <dbReference type="SAM" id="MobiDB-lite"/>
    </source>
</evidence>
<comment type="caution">
    <text evidence="4">The sequence shown here is derived from an EMBL/GenBank/DDBJ whole genome shotgun (WGS) entry which is preliminary data.</text>
</comment>
<dbReference type="PANTHER" id="PTHR43540">
    <property type="entry name" value="PEROXYUREIDOACRYLATE/UREIDOACRYLATE AMIDOHYDROLASE-RELATED"/>
    <property type="match status" value="1"/>
</dbReference>
<feature type="domain" description="Isochorismatase-like" evidence="3">
    <location>
        <begin position="12"/>
        <end position="159"/>
    </location>
</feature>
<gene>
    <name evidence="4" type="ORF">BJ989_001293</name>
</gene>